<keyword evidence="1" id="KW-0472">Membrane</keyword>
<organism evidence="2 3">
    <name type="scientific">Candidatus Brocadia carolinensis</name>
    <dbReference type="NCBI Taxonomy" id="1004156"/>
    <lineage>
        <taxon>Bacteria</taxon>
        <taxon>Pseudomonadati</taxon>
        <taxon>Planctomycetota</taxon>
        <taxon>Candidatus Brocadiia</taxon>
        <taxon>Candidatus Brocadiales</taxon>
        <taxon>Candidatus Brocadiaceae</taxon>
        <taxon>Candidatus Brocadia</taxon>
    </lineage>
</organism>
<feature type="transmembrane region" description="Helical" evidence="1">
    <location>
        <begin position="6"/>
        <end position="24"/>
    </location>
</feature>
<protein>
    <submittedName>
        <fullName evidence="2">Uncharacterized protein</fullName>
    </submittedName>
</protein>
<dbReference type="EMBL" id="AYTS01000044">
    <property type="protein sequence ID" value="OOP57121.1"/>
    <property type="molecule type" value="Genomic_DNA"/>
</dbReference>
<keyword evidence="1" id="KW-0812">Transmembrane</keyword>
<proteinExistence type="predicted"/>
<sequence>MQTKQIKYQVVIIFILGVYLYYLVYRIRFTINPDALLLSISFFYADVHALFLCFSLPSSYGIHAKEKRHLH</sequence>
<name>A0A1V4AVK8_9BACT</name>
<keyword evidence="1" id="KW-1133">Transmembrane helix</keyword>
<evidence type="ECO:0000313" key="3">
    <source>
        <dbReference type="Proteomes" id="UP000189681"/>
    </source>
</evidence>
<evidence type="ECO:0000256" key="1">
    <source>
        <dbReference type="SAM" id="Phobius"/>
    </source>
</evidence>
<comment type="caution">
    <text evidence="2">The sequence shown here is derived from an EMBL/GenBank/DDBJ whole genome shotgun (WGS) entry which is preliminary data.</text>
</comment>
<dbReference type="STRING" id="1004156.AYP45_05375"/>
<reference evidence="2 3" key="1">
    <citation type="journal article" date="2017" name="Water Res.">
        <title>Discovery and metagenomic analysis of an anammox bacterial enrichment related to Candidatus "Brocadia caroliniensis" in a full-scale glycerol-fed nitritation-denitritation separate centrate treatment process.</title>
        <authorList>
            <person name="Park H."/>
            <person name="Brotto A.C."/>
            <person name="van Loosdrecht M.C."/>
            <person name="Chandran K."/>
        </authorList>
    </citation>
    <scope>NUCLEOTIDE SEQUENCE [LARGE SCALE GENOMIC DNA]</scope>
    <source>
        <strain evidence="2">26THWARD</strain>
    </source>
</reference>
<feature type="transmembrane region" description="Helical" evidence="1">
    <location>
        <begin position="36"/>
        <end position="57"/>
    </location>
</feature>
<gene>
    <name evidence="2" type="ORF">AYP45_05375</name>
</gene>
<dbReference type="Proteomes" id="UP000189681">
    <property type="component" value="Unassembled WGS sequence"/>
</dbReference>
<accession>A0A1V4AVK8</accession>
<dbReference type="AlphaFoldDB" id="A0A1V4AVK8"/>
<evidence type="ECO:0000313" key="2">
    <source>
        <dbReference type="EMBL" id="OOP57121.1"/>
    </source>
</evidence>